<dbReference type="InParanoid" id="A0A2K2DRX2"/>
<dbReference type="EnsemblPlants" id="PNT77031">
    <property type="protein sequence ID" value="PNT77031"/>
    <property type="gene ID" value="BRADI_1g56957v3"/>
</dbReference>
<reference evidence="2 3" key="1">
    <citation type="journal article" date="2010" name="Nature">
        <title>Genome sequencing and analysis of the model grass Brachypodium distachyon.</title>
        <authorList>
            <consortium name="International Brachypodium Initiative"/>
        </authorList>
    </citation>
    <scope>NUCLEOTIDE SEQUENCE [LARGE SCALE GENOMIC DNA]</scope>
    <source>
        <strain evidence="2 3">Bd21</strain>
    </source>
</reference>
<proteinExistence type="predicted"/>
<dbReference type="OrthoDB" id="686619at2759"/>
<feature type="non-terminal residue" evidence="2">
    <location>
        <position position="111"/>
    </location>
</feature>
<reference evidence="3" key="3">
    <citation type="submission" date="2018-08" db="UniProtKB">
        <authorList>
            <consortium name="EnsemblPlants"/>
        </authorList>
    </citation>
    <scope>IDENTIFICATION</scope>
    <source>
        <strain evidence="3">cv. Bd21</strain>
    </source>
</reference>
<feature type="domain" description="Reverse transcriptase zinc-binding" evidence="1">
    <location>
        <begin position="4"/>
        <end position="33"/>
    </location>
</feature>
<dbReference type="EMBL" id="CM000880">
    <property type="protein sequence ID" value="PNT77031.1"/>
    <property type="molecule type" value="Genomic_DNA"/>
</dbReference>
<gene>
    <name evidence="2" type="ORF">BRADI_1g56957v3</name>
</gene>
<dbReference type="InterPro" id="IPR026960">
    <property type="entry name" value="RVT-Znf"/>
</dbReference>
<sequence length="111" mass="13286">MTILMKELCVLCNQVSETIDHLCRACPFTRKVWDSVRLWFGAPHSMISTAASVDDWWKLDRARLIGDRKRDFDGLINYIFWSVWMGRNRRIFQHQDKDEDAVTFSCYEEHR</sequence>
<organism evidence="2">
    <name type="scientific">Brachypodium distachyon</name>
    <name type="common">Purple false brome</name>
    <name type="synonym">Trachynia distachya</name>
    <dbReference type="NCBI Taxonomy" id="15368"/>
    <lineage>
        <taxon>Eukaryota</taxon>
        <taxon>Viridiplantae</taxon>
        <taxon>Streptophyta</taxon>
        <taxon>Embryophyta</taxon>
        <taxon>Tracheophyta</taxon>
        <taxon>Spermatophyta</taxon>
        <taxon>Magnoliopsida</taxon>
        <taxon>Liliopsida</taxon>
        <taxon>Poales</taxon>
        <taxon>Poaceae</taxon>
        <taxon>BOP clade</taxon>
        <taxon>Pooideae</taxon>
        <taxon>Stipodae</taxon>
        <taxon>Brachypodieae</taxon>
        <taxon>Brachypodium</taxon>
    </lineage>
</organism>
<dbReference type="Pfam" id="PF13966">
    <property type="entry name" value="zf-RVT"/>
    <property type="match status" value="1"/>
</dbReference>
<dbReference type="Gramene" id="PNT77031">
    <property type="protein sequence ID" value="PNT77031"/>
    <property type="gene ID" value="BRADI_1g56957v3"/>
</dbReference>
<name>A0A2K2DRX2_BRADI</name>
<evidence type="ECO:0000313" key="4">
    <source>
        <dbReference type="Proteomes" id="UP000008810"/>
    </source>
</evidence>
<evidence type="ECO:0000259" key="1">
    <source>
        <dbReference type="Pfam" id="PF13966"/>
    </source>
</evidence>
<reference evidence="2" key="2">
    <citation type="submission" date="2017-06" db="EMBL/GenBank/DDBJ databases">
        <title>WGS assembly of Brachypodium distachyon.</title>
        <authorList>
            <consortium name="The International Brachypodium Initiative"/>
            <person name="Lucas S."/>
            <person name="Harmon-Smith M."/>
            <person name="Lail K."/>
            <person name="Tice H."/>
            <person name="Grimwood J."/>
            <person name="Bruce D."/>
            <person name="Barry K."/>
            <person name="Shu S."/>
            <person name="Lindquist E."/>
            <person name="Wang M."/>
            <person name="Pitluck S."/>
            <person name="Vogel J.P."/>
            <person name="Garvin D.F."/>
            <person name="Mockler T.C."/>
            <person name="Schmutz J."/>
            <person name="Rokhsar D."/>
            <person name="Bevan M.W."/>
        </authorList>
    </citation>
    <scope>NUCLEOTIDE SEQUENCE</scope>
    <source>
        <strain evidence="2">Bd21</strain>
    </source>
</reference>
<accession>A0A2K2DRX2</accession>
<keyword evidence="4" id="KW-1185">Reference proteome</keyword>
<evidence type="ECO:0000313" key="2">
    <source>
        <dbReference type="EMBL" id="PNT77031.1"/>
    </source>
</evidence>
<protein>
    <recommendedName>
        <fullName evidence="1">Reverse transcriptase zinc-binding domain-containing protein</fullName>
    </recommendedName>
</protein>
<dbReference type="AlphaFoldDB" id="A0A2K2DRX2"/>
<evidence type="ECO:0000313" key="3">
    <source>
        <dbReference type="EnsemblPlants" id="PNT77031"/>
    </source>
</evidence>
<dbReference type="Proteomes" id="UP000008810">
    <property type="component" value="Chromosome 1"/>
</dbReference>